<dbReference type="PANTHER" id="PTHR19136">
    <property type="entry name" value="MOLYBDENUM COFACTOR GUANYLYLTRANSFERASE"/>
    <property type="match status" value="1"/>
</dbReference>
<dbReference type="SUPFAM" id="SSF53448">
    <property type="entry name" value="Nucleotide-diphospho-sugar transferases"/>
    <property type="match status" value="1"/>
</dbReference>
<evidence type="ECO:0000256" key="4">
    <source>
        <dbReference type="ARBA" id="ARBA00022741"/>
    </source>
</evidence>
<keyword evidence="3" id="KW-0479">Metal-binding</keyword>
<organism evidence="9">
    <name type="scientific">hydrothermal vent metagenome</name>
    <dbReference type="NCBI Taxonomy" id="652676"/>
    <lineage>
        <taxon>unclassified sequences</taxon>
        <taxon>metagenomes</taxon>
        <taxon>ecological metagenomes</taxon>
    </lineage>
</organism>
<dbReference type="GO" id="GO:0005525">
    <property type="term" value="F:GTP binding"/>
    <property type="evidence" value="ECO:0007669"/>
    <property type="project" value="UniProtKB-KW"/>
</dbReference>
<evidence type="ECO:0000256" key="2">
    <source>
        <dbReference type="ARBA" id="ARBA00022679"/>
    </source>
</evidence>
<gene>
    <name evidence="9" type="ORF">MNBD_NITROSPIRAE01-2104</name>
</gene>
<dbReference type="Gene3D" id="3.90.550.10">
    <property type="entry name" value="Spore Coat Polysaccharide Biosynthesis Protein SpsA, Chain A"/>
    <property type="match status" value="1"/>
</dbReference>
<dbReference type="InterPro" id="IPR029044">
    <property type="entry name" value="Nucleotide-diphossugar_trans"/>
</dbReference>
<protein>
    <recommendedName>
        <fullName evidence="8">MobA-like NTP transferase domain-containing protein</fullName>
    </recommendedName>
</protein>
<keyword evidence="7" id="KW-0501">Molybdenum cofactor biosynthesis</keyword>
<dbReference type="AlphaFoldDB" id="A0A3B1CU30"/>
<evidence type="ECO:0000256" key="5">
    <source>
        <dbReference type="ARBA" id="ARBA00022842"/>
    </source>
</evidence>
<evidence type="ECO:0000259" key="8">
    <source>
        <dbReference type="Pfam" id="PF12804"/>
    </source>
</evidence>
<accession>A0A3B1CU30</accession>
<dbReference type="InterPro" id="IPR013482">
    <property type="entry name" value="Molybde_CF_guanTrfase"/>
</dbReference>
<evidence type="ECO:0000256" key="7">
    <source>
        <dbReference type="ARBA" id="ARBA00023150"/>
    </source>
</evidence>
<keyword evidence="1" id="KW-0963">Cytoplasm</keyword>
<name>A0A3B1CU30_9ZZZZ</name>
<dbReference type="PANTHER" id="PTHR19136:SF81">
    <property type="entry name" value="MOLYBDENUM COFACTOR GUANYLYLTRANSFERASE"/>
    <property type="match status" value="1"/>
</dbReference>
<dbReference type="CDD" id="cd02503">
    <property type="entry name" value="MobA"/>
    <property type="match status" value="1"/>
</dbReference>
<keyword evidence="6" id="KW-0342">GTP-binding</keyword>
<evidence type="ECO:0000256" key="3">
    <source>
        <dbReference type="ARBA" id="ARBA00022723"/>
    </source>
</evidence>
<dbReference type="GO" id="GO:0046872">
    <property type="term" value="F:metal ion binding"/>
    <property type="evidence" value="ECO:0007669"/>
    <property type="project" value="UniProtKB-KW"/>
</dbReference>
<dbReference type="Pfam" id="PF12804">
    <property type="entry name" value="NTP_transf_3"/>
    <property type="match status" value="1"/>
</dbReference>
<dbReference type="EMBL" id="UOGF01000058">
    <property type="protein sequence ID" value="VAX30011.1"/>
    <property type="molecule type" value="Genomic_DNA"/>
</dbReference>
<proteinExistence type="inferred from homology"/>
<evidence type="ECO:0000313" key="9">
    <source>
        <dbReference type="EMBL" id="VAX30011.1"/>
    </source>
</evidence>
<dbReference type="GO" id="GO:0006777">
    <property type="term" value="P:Mo-molybdopterin cofactor biosynthetic process"/>
    <property type="evidence" value="ECO:0007669"/>
    <property type="project" value="UniProtKB-KW"/>
</dbReference>
<reference evidence="9" key="1">
    <citation type="submission" date="2018-06" db="EMBL/GenBank/DDBJ databases">
        <authorList>
            <person name="Zhirakovskaya E."/>
        </authorList>
    </citation>
    <scope>NUCLEOTIDE SEQUENCE</scope>
</reference>
<sequence>MRPGSTQEICDKRICGVVLAGGKSRRMGQNKSLISFEGKPLIEYATDVLSQIFSEVVIVCDAQSHAENRFAHLPFPILCDQREDLGPIAGIETALKALHGKGIFVVAADMPFIKDTVIKAMCLHLTAYDLVIPKIGERLHPLHAFYSPQCLKPITTAIHSNQLALHLLSRTVRSYFFPEKCFRKFDPTLKSVFNINTPEDLAKASALF</sequence>
<evidence type="ECO:0000256" key="6">
    <source>
        <dbReference type="ARBA" id="ARBA00023134"/>
    </source>
</evidence>
<keyword evidence="2" id="KW-0808">Transferase</keyword>
<keyword evidence="4" id="KW-0547">Nucleotide-binding</keyword>
<dbReference type="GO" id="GO:0016779">
    <property type="term" value="F:nucleotidyltransferase activity"/>
    <property type="evidence" value="ECO:0007669"/>
    <property type="project" value="TreeGrafter"/>
</dbReference>
<feature type="domain" description="MobA-like NTP transferase" evidence="8">
    <location>
        <begin position="16"/>
        <end position="160"/>
    </location>
</feature>
<dbReference type="InterPro" id="IPR025877">
    <property type="entry name" value="MobA-like_NTP_Trfase"/>
</dbReference>
<evidence type="ECO:0000256" key="1">
    <source>
        <dbReference type="ARBA" id="ARBA00022490"/>
    </source>
</evidence>
<dbReference type="HAMAP" id="MF_00316">
    <property type="entry name" value="MobA"/>
    <property type="match status" value="1"/>
</dbReference>
<keyword evidence="5" id="KW-0460">Magnesium</keyword>